<protein>
    <submittedName>
        <fullName evidence="1">Uncharacterized protein</fullName>
    </submittedName>
</protein>
<dbReference type="RefSeq" id="WP_089356759.1">
    <property type="nucleotide sequence ID" value="NZ_FZPD01000003.1"/>
</dbReference>
<keyword evidence="2" id="KW-1185">Reference proteome</keyword>
<gene>
    <name evidence="1" type="ORF">SAMN05421640_2043</name>
</gene>
<sequence length="347" mass="40973">MAIISKKKEIFPISKTLRSYIKKYDREINLPIYYGDLLRYDNSIPLYDKAGNDTLWETVFFPQGDMVHINASLKKVYAIMKSDGDLSVMDHLIIDRVDLCAYGNTQPFRIRVVNQINDNFDYFYIKNADASRIYGLELEHLLSPNKISYVVNRETLIEEHIIGIPAELFIKKYLGSANLNEIRLAKEFVKFNERCFVRLLGDMHSSNFVIDITPDFEDVEYRLRAIDFDQQSYEGRRAIYLPQYYTQNNPIIKIGLKHMTPETVRQYQREERSNIANRLKVERKRVDDLLSAMKKDTISNLNNIRKLRKELSLFYEEKDFISCENMGELVEMSLEMLTRKPNLYKDY</sequence>
<dbReference type="AlphaFoldDB" id="A0A239J8S5"/>
<evidence type="ECO:0000313" key="1">
    <source>
        <dbReference type="EMBL" id="SNT02195.1"/>
    </source>
</evidence>
<dbReference type="OrthoDB" id="1222242at2"/>
<proteinExistence type="predicted"/>
<dbReference type="EMBL" id="FZPD01000003">
    <property type="protein sequence ID" value="SNT02195.1"/>
    <property type="molecule type" value="Genomic_DNA"/>
</dbReference>
<dbReference type="Proteomes" id="UP000198393">
    <property type="component" value="Unassembled WGS sequence"/>
</dbReference>
<organism evidence="1 2">
    <name type="scientific">Ekhidna lutea</name>
    <dbReference type="NCBI Taxonomy" id="447679"/>
    <lineage>
        <taxon>Bacteria</taxon>
        <taxon>Pseudomonadati</taxon>
        <taxon>Bacteroidota</taxon>
        <taxon>Cytophagia</taxon>
        <taxon>Cytophagales</taxon>
        <taxon>Reichenbachiellaceae</taxon>
        <taxon>Ekhidna</taxon>
    </lineage>
</organism>
<evidence type="ECO:0000313" key="2">
    <source>
        <dbReference type="Proteomes" id="UP000198393"/>
    </source>
</evidence>
<name>A0A239J8S5_EKHLU</name>
<accession>A0A239J8S5</accession>
<reference evidence="1 2" key="1">
    <citation type="submission" date="2017-06" db="EMBL/GenBank/DDBJ databases">
        <authorList>
            <person name="Kim H.J."/>
            <person name="Triplett B.A."/>
        </authorList>
    </citation>
    <scope>NUCLEOTIDE SEQUENCE [LARGE SCALE GENOMIC DNA]</scope>
    <source>
        <strain evidence="1 2">DSM 19307</strain>
    </source>
</reference>